<reference evidence="5 6" key="1">
    <citation type="journal article" date="2016" name="Nat. Commun.">
        <title>Thousands of microbial genomes shed light on interconnected biogeochemical processes in an aquifer system.</title>
        <authorList>
            <person name="Anantharaman K."/>
            <person name="Brown C.T."/>
            <person name="Hug L.A."/>
            <person name="Sharon I."/>
            <person name="Castelle C.J."/>
            <person name="Probst A.J."/>
            <person name="Thomas B.C."/>
            <person name="Singh A."/>
            <person name="Wilkins M.J."/>
            <person name="Karaoz U."/>
            <person name="Brodie E.L."/>
            <person name="Williams K.H."/>
            <person name="Hubbard S.S."/>
            <person name="Banfield J.F."/>
        </authorList>
    </citation>
    <scope>NUCLEOTIDE SEQUENCE [LARGE SCALE GENOMIC DNA]</scope>
</reference>
<comment type="caution">
    <text evidence="5">The sequence shown here is derived from an EMBL/GenBank/DDBJ whole genome shotgun (WGS) entry which is preliminary data.</text>
</comment>
<proteinExistence type="inferred from homology"/>
<dbReference type="STRING" id="1801663.A2175_00185"/>
<evidence type="ECO:0000256" key="1">
    <source>
        <dbReference type="ARBA" id="ARBA00005589"/>
    </source>
</evidence>
<keyword evidence="2 4" id="KW-0689">Ribosomal protein</keyword>
<dbReference type="SUPFAM" id="SSF46911">
    <property type="entry name" value="Ribosomal protein S18"/>
    <property type="match status" value="1"/>
</dbReference>
<dbReference type="PANTHER" id="PTHR13479">
    <property type="entry name" value="30S RIBOSOMAL PROTEIN S18"/>
    <property type="match status" value="1"/>
</dbReference>
<dbReference type="GO" id="GO:0022627">
    <property type="term" value="C:cytosolic small ribosomal subunit"/>
    <property type="evidence" value="ECO:0007669"/>
    <property type="project" value="TreeGrafter"/>
</dbReference>
<dbReference type="PANTHER" id="PTHR13479:SF40">
    <property type="entry name" value="SMALL RIBOSOMAL SUBUNIT PROTEIN BS18M"/>
    <property type="match status" value="1"/>
</dbReference>
<evidence type="ECO:0000256" key="3">
    <source>
        <dbReference type="ARBA" id="ARBA00023274"/>
    </source>
</evidence>
<organism evidence="5 6">
    <name type="scientific">Candidatus Nealsonbacteria bacterium RBG_13_42_11</name>
    <dbReference type="NCBI Taxonomy" id="1801663"/>
    <lineage>
        <taxon>Bacteria</taxon>
        <taxon>Candidatus Nealsoniibacteriota</taxon>
    </lineage>
</organism>
<evidence type="ECO:0000313" key="5">
    <source>
        <dbReference type="EMBL" id="OGZ18696.1"/>
    </source>
</evidence>
<evidence type="ECO:0000313" key="6">
    <source>
        <dbReference type="Proteomes" id="UP000176755"/>
    </source>
</evidence>
<dbReference type="GO" id="GO:0006412">
    <property type="term" value="P:translation"/>
    <property type="evidence" value="ECO:0007669"/>
    <property type="project" value="InterPro"/>
</dbReference>
<accession>A0A1G2DYR1</accession>
<dbReference type="EMBL" id="MHLY01000007">
    <property type="protein sequence ID" value="OGZ18696.1"/>
    <property type="molecule type" value="Genomic_DNA"/>
</dbReference>
<sequence length="65" mass="7400">MPCFFCQRNVKEIDFKEAQLLRNFISSSGKIKAKKRTGVCSSHQRKLTKAIERARFLAILSPSGK</sequence>
<dbReference type="Gene3D" id="4.10.640.10">
    <property type="entry name" value="Ribosomal protein S18"/>
    <property type="match status" value="1"/>
</dbReference>
<dbReference type="Proteomes" id="UP000176755">
    <property type="component" value="Unassembled WGS sequence"/>
</dbReference>
<protein>
    <submittedName>
        <fullName evidence="5">30S ribosomal protein S18</fullName>
    </submittedName>
</protein>
<dbReference type="GO" id="GO:0003735">
    <property type="term" value="F:structural constituent of ribosome"/>
    <property type="evidence" value="ECO:0007669"/>
    <property type="project" value="InterPro"/>
</dbReference>
<comment type="similarity">
    <text evidence="1 4">Belongs to the bacterial ribosomal protein bS18 family.</text>
</comment>
<dbReference type="InterPro" id="IPR001648">
    <property type="entry name" value="Ribosomal_bS18"/>
</dbReference>
<dbReference type="NCBIfam" id="TIGR00165">
    <property type="entry name" value="S18"/>
    <property type="match status" value="1"/>
</dbReference>
<gene>
    <name evidence="5" type="ORF">A2175_00185</name>
</gene>
<dbReference type="PRINTS" id="PR00974">
    <property type="entry name" value="RIBOSOMALS18"/>
</dbReference>
<dbReference type="AlphaFoldDB" id="A0A1G2DYR1"/>
<dbReference type="InterPro" id="IPR036870">
    <property type="entry name" value="Ribosomal_bS18_sf"/>
</dbReference>
<evidence type="ECO:0000256" key="2">
    <source>
        <dbReference type="ARBA" id="ARBA00022980"/>
    </source>
</evidence>
<keyword evidence="3 4" id="KW-0687">Ribonucleoprotein</keyword>
<dbReference type="GO" id="GO:0070181">
    <property type="term" value="F:small ribosomal subunit rRNA binding"/>
    <property type="evidence" value="ECO:0007669"/>
    <property type="project" value="TreeGrafter"/>
</dbReference>
<name>A0A1G2DYR1_9BACT</name>
<evidence type="ECO:0000256" key="4">
    <source>
        <dbReference type="RuleBase" id="RU003910"/>
    </source>
</evidence>
<dbReference type="Pfam" id="PF01084">
    <property type="entry name" value="Ribosomal_S18"/>
    <property type="match status" value="1"/>
</dbReference>